<sequence length="114" mass="13010">NPWFSPAIIECPRCFYLDRRLGIARPAGPPFAINNAIGRLLKKEFDIHRACGNPHHLHPPTNLLVYGAIDDVWQNREGEYIMVDYKATGKTSATGTEEDLYPGAKRQLEIYQWL</sequence>
<evidence type="ECO:0000313" key="2">
    <source>
        <dbReference type="Proteomes" id="UP000229438"/>
    </source>
</evidence>
<dbReference type="InterPro" id="IPR011604">
    <property type="entry name" value="PDDEXK-like_dom_sf"/>
</dbReference>
<comment type="caution">
    <text evidence="1">The sequence shown here is derived from an EMBL/GenBank/DDBJ whole genome shotgun (WGS) entry which is preliminary data.</text>
</comment>
<accession>A0A2M8G666</accession>
<feature type="non-terminal residue" evidence="1">
    <location>
        <position position="1"/>
    </location>
</feature>
<reference evidence="2" key="1">
    <citation type="submission" date="2017-09" db="EMBL/GenBank/DDBJ databases">
        <title>Depth-based differentiation of microbial function through sediment-hosted aquifers and enrichment of novel symbionts in the deep terrestrial subsurface.</title>
        <authorList>
            <person name="Probst A.J."/>
            <person name="Ladd B."/>
            <person name="Jarett J.K."/>
            <person name="Geller-Mcgrath D.E."/>
            <person name="Sieber C.M.K."/>
            <person name="Emerson J.B."/>
            <person name="Anantharaman K."/>
            <person name="Thomas B.C."/>
            <person name="Malmstrom R."/>
            <person name="Stieglmeier M."/>
            <person name="Klingl A."/>
            <person name="Woyke T."/>
            <person name="Ryan C.M."/>
            <person name="Banfield J.F."/>
        </authorList>
    </citation>
    <scope>NUCLEOTIDE SEQUENCE [LARGE SCALE GENOMIC DNA]</scope>
</reference>
<evidence type="ECO:0008006" key="3">
    <source>
        <dbReference type="Google" id="ProtNLM"/>
    </source>
</evidence>
<evidence type="ECO:0000313" key="1">
    <source>
        <dbReference type="EMBL" id="PJC68445.1"/>
    </source>
</evidence>
<dbReference type="EMBL" id="PFQS01000093">
    <property type="protein sequence ID" value="PJC68445.1"/>
    <property type="molecule type" value="Genomic_DNA"/>
</dbReference>
<dbReference type="Proteomes" id="UP000229438">
    <property type="component" value="Unassembled WGS sequence"/>
</dbReference>
<dbReference type="AlphaFoldDB" id="A0A2M8G666"/>
<protein>
    <recommendedName>
        <fullName evidence="3">PD-(D/E)XK endonuclease-like domain-containing protein</fullName>
    </recommendedName>
</protein>
<dbReference type="Gene3D" id="3.90.320.10">
    <property type="match status" value="1"/>
</dbReference>
<proteinExistence type="predicted"/>
<gene>
    <name evidence="1" type="ORF">CO015_03960</name>
</gene>
<organism evidence="1 2">
    <name type="scientific">candidate division WWE3 bacterium CG_4_8_14_3_um_filter_42_11</name>
    <dbReference type="NCBI Taxonomy" id="1975076"/>
    <lineage>
        <taxon>Bacteria</taxon>
        <taxon>Katanobacteria</taxon>
    </lineage>
</organism>
<name>A0A2M8G666_UNCKA</name>